<name>A0A8D3WMS0_STRFA</name>
<gene>
    <name evidence="2" type="ORF">Sfla_6714</name>
</gene>
<dbReference type="EMBL" id="CP002477">
    <property type="protein sequence ID" value="ADW08008.1"/>
    <property type="molecule type" value="Genomic_DNA"/>
</dbReference>
<protein>
    <submittedName>
        <fullName evidence="2">TraB protein</fullName>
    </submittedName>
</protein>
<feature type="compositionally biased region" description="Polar residues" evidence="1">
    <location>
        <begin position="98"/>
        <end position="116"/>
    </location>
</feature>
<dbReference type="Proteomes" id="UP000002066">
    <property type="component" value="Plasmid pSFLA02"/>
</dbReference>
<geneLocation type="plasmid" evidence="2 3">
    <name>pSFLA02</name>
</geneLocation>
<evidence type="ECO:0000256" key="1">
    <source>
        <dbReference type="SAM" id="MobiDB-lite"/>
    </source>
</evidence>
<dbReference type="AlphaFoldDB" id="A0A8D3WMS0"/>
<dbReference type="KEGG" id="sfa:Sfla_6714"/>
<reference evidence="2 3" key="1">
    <citation type="submission" date="2011-01" db="EMBL/GenBank/DDBJ databases">
        <title>Complete sequence of plasmid2 of Streptomyces flavogriseus ATCC 33331.</title>
        <authorList>
            <consortium name="US DOE Joint Genome Institute"/>
            <person name="Lucas S."/>
            <person name="Copeland A."/>
            <person name="Lapidus A."/>
            <person name="Cheng J.-F."/>
            <person name="Goodwin L."/>
            <person name="Pitluck S."/>
            <person name="Davenport K."/>
            <person name="Detter J.C."/>
            <person name="Han C."/>
            <person name="Tapia R."/>
            <person name="Land M."/>
            <person name="Hauser L."/>
            <person name="Kyrpides N."/>
            <person name="Ivanova N."/>
            <person name="Ovchinnikova G."/>
            <person name="Pagani I."/>
            <person name="Brumm P."/>
            <person name="Mead D."/>
            <person name="Woyke T."/>
        </authorList>
    </citation>
    <scope>NUCLEOTIDE SEQUENCE [LARGE SCALE GENOMIC DNA]</scope>
    <source>
        <strain evidence="3">ATCC 33331 / IAF-45CD</strain>
        <plasmid evidence="2 3">pSFLA02</plasmid>
    </source>
</reference>
<feature type="region of interest" description="Disordered" evidence="1">
    <location>
        <begin position="1"/>
        <end position="22"/>
    </location>
</feature>
<proteinExistence type="predicted"/>
<feature type="region of interest" description="Disordered" evidence="1">
    <location>
        <begin position="98"/>
        <end position="138"/>
    </location>
</feature>
<sequence>MSSELSPRPATTPAPADGDNRYKSVQLKLKKLAAAMDSSSDELGSLQREMRANAERTEALAVDIANAHLDTRFVELTNTVAIALGGAAHDVSKLHQNAQDVAQTTHETQRTHSTLYSALDDIRSSRKERTPKPGFFAR</sequence>
<organism evidence="2 3">
    <name type="scientific">Streptomyces pratensis (strain ATCC 33331 / IAF-45CD)</name>
    <dbReference type="NCBI Taxonomy" id="591167"/>
    <lineage>
        <taxon>Bacteria</taxon>
        <taxon>Bacillati</taxon>
        <taxon>Actinomycetota</taxon>
        <taxon>Actinomycetes</taxon>
        <taxon>Kitasatosporales</taxon>
        <taxon>Streptomycetaceae</taxon>
        <taxon>Streptomyces</taxon>
    </lineage>
</organism>
<evidence type="ECO:0000313" key="3">
    <source>
        <dbReference type="Proteomes" id="UP000002066"/>
    </source>
</evidence>
<dbReference type="OrthoDB" id="4215247at2"/>
<keyword evidence="2" id="KW-0614">Plasmid</keyword>
<accession>A0A8D3WMS0</accession>
<feature type="compositionally biased region" description="Basic and acidic residues" evidence="1">
    <location>
        <begin position="120"/>
        <end position="131"/>
    </location>
</feature>
<evidence type="ECO:0000313" key="2">
    <source>
        <dbReference type="EMBL" id="ADW08008.1"/>
    </source>
</evidence>